<sequence>MKFVDAFQQFGHILFYYNVETTMWHLSFSNDKANEAMLSFP</sequence>
<evidence type="ECO:0000313" key="2">
    <source>
        <dbReference type="Proteomes" id="UP000031307"/>
    </source>
</evidence>
<dbReference type="PATRIC" id="fig|83552.4.peg.2084"/>
<gene>
    <name evidence="1" type="ORF">DB43_HJ00220</name>
</gene>
<dbReference type="AlphaFoldDB" id="A0A0C1BZF8"/>
<dbReference type="EMBL" id="JSAM01000105">
    <property type="protein sequence ID" value="KIA76811.1"/>
    <property type="molecule type" value="Genomic_DNA"/>
</dbReference>
<organism evidence="1 2">
    <name type="scientific">Parachlamydia acanthamoebae</name>
    <dbReference type="NCBI Taxonomy" id="83552"/>
    <lineage>
        <taxon>Bacteria</taxon>
        <taxon>Pseudomonadati</taxon>
        <taxon>Chlamydiota</taxon>
        <taxon>Chlamydiia</taxon>
        <taxon>Parachlamydiales</taxon>
        <taxon>Parachlamydiaceae</taxon>
        <taxon>Parachlamydia</taxon>
    </lineage>
</organism>
<reference evidence="1 2" key="1">
    <citation type="journal article" date="2014" name="Mol. Biol. Evol.">
        <title>Massive expansion of Ubiquitination-related gene families within the Chlamydiae.</title>
        <authorList>
            <person name="Domman D."/>
            <person name="Collingro A."/>
            <person name="Lagkouvardos I."/>
            <person name="Gehre L."/>
            <person name="Weinmaier T."/>
            <person name="Rattei T."/>
            <person name="Subtil A."/>
            <person name="Horn M."/>
        </authorList>
    </citation>
    <scope>NUCLEOTIDE SEQUENCE [LARGE SCALE GENOMIC DNA]</scope>
    <source>
        <strain evidence="1 2">OEW1</strain>
    </source>
</reference>
<protein>
    <submittedName>
        <fullName evidence="1">Uncharacterized protein</fullName>
    </submittedName>
</protein>
<comment type="caution">
    <text evidence="1">The sequence shown here is derived from an EMBL/GenBank/DDBJ whole genome shotgun (WGS) entry which is preliminary data.</text>
</comment>
<name>A0A0C1BZF8_9BACT</name>
<evidence type="ECO:0000313" key="1">
    <source>
        <dbReference type="EMBL" id="KIA76811.1"/>
    </source>
</evidence>
<dbReference type="Proteomes" id="UP000031307">
    <property type="component" value="Unassembled WGS sequence"/>
</dbReference>
<accession>A0A0C1BZF8</accession>
<proteinExistence type="predicted"/>